<dbReference type="PANTHER" id="PTHR20883:SF14">
    <property type="entry name" value="PHYTANOYL-COA DIOXYGENASE"/>
    <property type="match status" value="1"/>
</dbReference>
<organism evidence="2 3">
    <name type="scientific">Sinanodonta woodiana</name>
    <name type="common">Chinese pond mussel</name>
    <name type="synonym">Anodonta woodiana</name>
    <dbReference type="NCBI Taxonomy" id="1069815"/>
    <lineage>
        <taxon>Eukaryota</taxon>
        <taxon>Metazoa</taxon>
        <taxon>Spiralia</taxon>
        <taxon>Lophotrochozoa</taxon>
        <taxon>Mollusca</taxon>
        <taxon>Bivalvia</taxon>
        <taxon>Autobranchia</taxon>
        <taxon>Heteroconchia</taxon>
        <taxon>Palaeoheterodonta</taxon>
        <taxon>Unionida</taxon>
        <taxon>Unionoidea</taxon>
        <taxon>Unionidae</taxon>
        <taxon>Unioninae</taxon>
        <taxon>Sinanodonta</taxon>
    </lineage>
</organism>
<dbReference type="EMBL" id="JBJQND010000006">
    <property type="protein sequence ID" value="KAL3873284.1"/>
    <property type="molecule type" value="Genomic_DNA"/>
</dbReference>
<protein>
    <submittedName>
        <fullName evidence="2">Uncharacterized protein</fullName>
    </submittedName>
</protein>
<gene>
    <name evidence="2" type="ORF">ACJMK2_036420</name>
</gene>
<sequence>MDADSVPMTVPGFTGVGYPDVFTAMPPQPKEKKPGQLPIDKVKEFFEKGYTVVENFFTPEELQPCRDGCDRLVEELAQKLYKAGKIKSLYEDHGFDDRLILLEKEWPGAVILLLKLGRLPPFFRDLWENEKLLNTVEQLLGPEVAANPIWNLRPKCPGHAETLVPWHQDSAYFDLDSYQSLIVTAWIPFRDSTKENGCMEMAEGGHWKGLVGVHKCCDNFYLMMDEEELQTRFDLKPENYKLCPVPYGGVLFFNNVIPHRSIPNTSDHVRWSIDLRWQSPERPWGFYGLKPGTLMRSARSPVTKVDWAAYDQVDRYHAQKKYELQRKGKDEELDEFDTSLTGPHMDKWEIVRHSPHTDQFLRDQKAK</sequence>
<evidence type="ECO:0000313" key="3">
    <source>
        <dbReference type="Proteomes" id="UP001634394"/>
    </source>
</evidence>
<keyword evidence="3" id="KW-1185">Reference proteome</keyword>
<dbReference type="Gene3D" id="2.60.120.620">
    <property type="entry name" value="q2cbj1_9rhob like domain"/>
    <property type="match status" value="1"/>
</dbReference>
<dbReference type="Pfam" id="PF05721">
    <property type="entry name" value="PhyH"/>
    <property type="match status" value="1"/>
</dbReference>
<reference evidence="2 3" key="1">
    <citation type="submission" date="2024-11" db="EMBL/GenBank/DDBJ databases">
        <title>Chromosome-level genome assembly of the freshwater bivalve Anodonta woodiana.</title>
        <authorList>
            <person name="Chen X."/>
        </authorList>
    </citation>
    <scope>NUCLEOTIDE SEQUENCE [LARGE SCALE GENOMIC DNA]</scope>
    <source>
        <strain evidence="2">MN2024</strain>
        <tissue evidence="2">Gills</tissue>
    </source>
</reference>
<evidence type="ECO:0000313" key="2">
    <source>
        <dbReference type="EMBL" id="KAL3873284.1"/>
    </source>
</evidence>
<dbReference type="SUPFAM" id="SSF51197">
    <property type="entry name" value="Clavaminate synthase-like"/>
    <property type="match status" value="1"/>
</dbReference>
<accession>A0ABD3WH56</accession>
<comment type="caution">
    <text evidence="2">The sequence shown here is derived from an EMBL/GenBank/DDBJ whole genome shotgun (WGS) entry which is preliminary data.</text>
</comment>
<dbReference type="Proteomes" id="UP001634394">
    <property type="component" value="Unassembled WGS sequence"/>
</dbReference>
<comment type="cofactor">
    <cofactor evidence="1">
        <name>Fe cation</name>
        <dbReference type="ChEBI" id="CHEBI:24875"/>
    </cofactor>
</comment>
<name>A0ABD3WH56_SINWO</name>
<dbReference type="PANTHER" id="PTHR20883">
    <property type="entry name" value="PHYTANOYL-COA DIOXYGENASE DOMAIN CONTAINING 1"/>
    <property type="match status" value="1"/>
</dbReference>
<dbReference type="InterPro" id="IPR008775">
    <property type="entry name" value="Phytyl_CoA_dOase-like"/>
</dbReference>
<evidence type="ECO:0000256" key="1">
    <source>
        <dbReference type="ARBA" id="ARBA00001962"/>
    </source>
</evidence>
<proteinExistence type="predicted"/>
<dbReference type="AlphaFoldDB" id="A0ABD3WH56"/>